<organism evidence="2 3">
    <name type="scientific">Anthostomella pinea</name>
    <dbReference type="NCBI Taxonomy" id="933095"/>
    <lineage>
        <taxon>Eukaryota</taxon>
        <taxon>Fungi</taxon>
        <taxon>Dikarya</taxon>
        <taxon>Ascomycota</taxon>
        <taxon>Pezizomycotina</taxon>
        <taxon>Sordariomycetes</taxon>
        <taxon>Xylariomycetidae</taxon>
        <taxon>Xylariales</taxon>
        <taxon>Xylariaceae</taxon>
        <taxon>Anthostomella</taxon>
    </lineage>
</organism>
<feature type="region of interest" description="Disordered" evidence="1">
    <location>
        <begin position="1"/>
        <end position="21"/>
    </location>
</feature>
<name>A0AAI8YLB1_9PEZI</name>
<evidence type="ECO:0000256" key="1">
    <source>
        <dbReference type="SAM" id="MobiDB-lite"/>
    </source>
</evidence>
<reference evidence="2" key="1">
    <citation type="submission" date="2023-10" db="EMBL/GenBank/DDBJ databases">
        <authorList>
            <person name="Hackl T."/>
        </authorList>
    </citation>
    <scope>NUCLEOTIDE SEQUENCE</scope>
</reference>
<accession>A0AAI8YLB1</accession>
<sequence length="333" mass="38706">MKRVQPANSVEMGKSSEVASMPHDEPVARPIEFHLFPRLPPEIQLIIWAIWREDQPVMRQYCFMEREGRCYAALDMEKLQFVKTAGGSIDLRTGESAPLDPMEHQICFTNNISTVTVPEDILRMFRNPRIEQNRRILSPAYTWVNFQRHTFFVHNAHYRLPGRLRFLFHNIGAKIPQEIKSDHWSKRIQKLAVFATAESNTLNDLDKAALLQLTGMKTVFIILPMHHYNNWRQLKDGVCRCQGPCSRNLTGQRYCGIRQEIRGNGFLDVDIEERIAEVTARYGDWESSFPPMEQPCAQRLLVKIKEIFSLNGRDKVQVKVVVDVWSLVKSWVK</sequence>
<evidence type="ECO:0000313" key="2">
    <source>
        <dbReference type="EMBL" id="CAJ2508972.1"/>
    </source>
</evidence>
<dbReference type="Proteomes" id="UP001295740">
    <property type="component" value="Unassembled WGS sequence"/>
</dbReference>
<gene>
    <name evidence="2" type="ORF">KHLLAP_LOCUS9440</name>
</gene>
<dbReference type="EMBL" id="CAUWAG010000012">
    <property type="protein sequence ID" value="CAJ2508972.1"/>
    <property type="molecule type" value="Genomic_DNA"/>
</dbReference>
<comment type="caution">
    <text evidence="2">The sequence shown here is derived from an EMBL/GenBank/DDBJ whole genome shotgun (WGS) entry which is preliminary data.</text>
</comment>
<proteinExistence type="predicted"/>
<keyword evidence="3" id="KW-1185">Reference proteome</keyword>
<evidence type="ECO:0000313" key="3">
    <source>
        <dbReference type="Proteomes" id="UP001295740"/>
    </source>
</evidence>
<dbReference type="AlphaFoldDB" id="A0AAI8YLB1"/>
<protein>
    <submittedName>
        <fullName evidence="2">Uu.00g139980.m01.CDS01</fullName>
    </submittedName>
</protein>